<keyword evidence="3" id="KW-0805">Transcription regulation</keyword>
<evidence type="ECO:0000256" key="2">
    <source>
        <dbReference type="ARBA" id="ARBA00022840"/>
    </source>
</evidence>
<evidence type="ECO:0000259" key="6">
    <source>
        <dbReference type="PROSITE" id="PS50045"/>
    </source>
</evidence>
<keyword evidence="8" id="KW-1185">Reference proteome</keyword>
<dbReference type="OrthoDB" id="5488837at2"/>
<dbReference type="PROSITE" id="PS50045">
    <property type="entry name" value="SIGMA54_INTERACT_4"/>
    <property type="match status" value="1"/>
</dbReference>
<dbReference type="InterPro" id="IPR003593">
    <property type="entry name" value="AAA+_ATPase"/>
</dbReference>
<dbReference type="PANTHER" id="PTHR32071">
    <property type="entry name" value="TRANSCRIPTIONAL REGULATORY PROTEIN"/>
    <property type="match status" value="1"/>
</dbReference>
<evidence type="ECO:0000256" key="3">
    <source>
        <dbReference type="ARBA" id="ARBA00023015"/>
    </source>
</evidence>
<dbReference type="InterPro" id="IPR027417">
    <property type="entry name" value="P-loop_NTPase"/>
</dbReference>
<dbReference type="InterPro" id="IPR025944">
    <property type="entry name" value="Sigma_54_int_dom_CS"/>
</dbReference>
<keyword evidence="5" id="KW-0804">Transcription</keyword>
<feature type="domain" description="Sigma-54 factor interaction" evidence="6">
    <location>
        <begin position="225"/>
        <end position="446"/>
    </location>
</feature>
<dbReference type="Pfam" id="PF00158">
    <property type="entry name" value="Sigma54_activat"/>
    <property type="match status" value="1"/>
</dbReference>
<evidence type="ECO:0000256" key="4">
    <source>
        <dbReference type="ARBA" id="ARBA00023125"/>
    </source>
</evidence>
<sequence length="585" mass="63440">MSDDAAAAPLATLVTRLRAATSFEDAATAALESMLDCASAALAENPAVKSPRLLRATVHFRPDDGYQRLFGIEHPTSAALEGTGYVTSANVWRWVNQHRCAVSIGVQLGVLSTCSPAGSALHREPPEMQGLIGSETRSYMLGRDVTHVHVVPLCAPGGGVSGMITLEARCKGAMDRAAIWDDCRDLLDLLASIAAPHLGTLPPRAAPKVTTDELLPVIGRATAGLIELVRVFAAQDETVLISGATGAGKSRLARWCHEQSSRKGKSFETLDLLSVPEDLQMAELFGWKRGAFTGAMKDSPGTIARAANGTLFIDEIDKLSLKAQAGLLRVLEERRYRPLGDEGGARRADVRFIIGTNADLRACVRAGKFREDLYYRINVLPVRLPALSERLDELPLWAEYMLARRHGESGGHGAARIERDGLELLSKTPWPGNLRQLDNIVRRAYALALSDRRGAGGDLVLARHHLERALDYDAAAEDVALIDQLWRAAKAFVGEAERREGGEGPPLTLEMSEAIRGLVLAAAVARRGGREAAFSLLGQHALLKSRNHHRAYKREIERVREFVDLVGGKVDEDLAALLDMQEEPA</sequence>
<dbReference type="InterPro" id="IPR058031">
    <property type="entry name" value="AAA_lid_NorR"/>
</dbReference>
<evidence type="ECO:0000256" key="5">
    <source>
        <dbReference type="ARBA" id="ARBA00023163"/>
    </source>
</evidence>
<keyword evidence="2" id="KW-0067">ATP-binding</keyword>
<organism evidence="7 8">
    <name type="scientific">Sorangium cellulosum (strain So ce56)</name>
    <name type="common">Polyangium cellulosum (strain So ce56)</name>
    <dbReference type="NCBI Taxonomy" id="448385"/>
    <lineage>
        <taxon>Bacteria</taxon>
        <taxon>Pseudomonadati</taxon>
        <taxon>Myxococcota</taxon>
        <taxon>Polyangia</taxon>
        <taxon>Polyangiales</taxon>
        <taxon>Polyangiaceae</taxon>
        <taxon>Sorangium</taxon>
    </lineage>
</organism>
<dbReference type="PROSITE" id="PS00676">
    <property type="entry name" value="SIGMA54_INTERACT_2"/>
    <property type="match status" value="1"/>
</dbReference>
<gene>
    <name evidence="7" type="ordered locus">sce1845</name>
</gene>
<keyword evidence="4" id="KW-0238">DNA-binding</keyword>
<dbReference type="GO" id="GO:0005524">
    <property type="term" value="F:ATP binding"/>
    <property type="evidence" value="ECO:0007669"/>
    <property type="project" value="UniProtKB-KW"/>
</dbReference>
<dbReference type="Gene3D" id="1.10.8.60">
    <property type="match status" value="1"/>
</dbReference>
<dbReference type="GO" id="GO:0006355">
    <property type="term" value="P:regulation of DNA-templated transcription"/>
    <property type="evidence" value="ECO:0007669"/>
    <property type="project" value="InterPro"/>
</dbReference>
<dbReference type="STRING" id="448385.sce1845"/>
<dbReference type="GO" id="GO:0003677">
    <property type="term" value="F:DNA binding"/>
    <property type="evidence" value="ECO:0007669"/>
    <property type="project" value="UniProtKB-KW"/>
</dbReference>
<dbReference type="SUPFAM" id="SSF52540">
    <property type="entry name" value="P-loop containing nucleoside triphosphate hydrolases"/>
    <property type="match status" value="1"/>
</dbReference>
<dbReference type="InterPro" id="IPR025943">
    <property type="entry name" value="Sigma_54_int_dom_ATP-bd_2"/>
</dbReference>
<evidence type="ECO:0000313" key="7">
    <source>
        <dbReference type="EMBL" id="CAN92003.1"/>
    </source>
</evidence>
<accession>A9FNX7</accession>
<dbReference type="HOGENOM" id="CLU_453342_0_0_7"/>
<dbReference type="Gene3D" id="3.40.50.300">
    <property type="entry name" value="P-loop containing nucleotide triphosphate hydrolases"/>
    <property type="match status" value="1"/>
</dbReference>
<evidence type="ECO:0000313" key="8">
    <source>
        <dbReference type="Proteomes" id="UP000002139"/>
    </source>
</evidence>
<keyword evidence="1" id="KW-0547">Nucleotide-binding</keyword>
<dbReference type="Proteomes" id="UP000002139">
    <property type="component" value="Chromosome"/>
</dbReference>
<dbReference type="SMART" id="SM00382">
    <property type="entry name" value="AAA"/>
    <property type="match status" value="1"/>
</dbReference>
<dbReference type="InterPro" id="IPR002078">
    <property type="entry name" value="Sigma_54_int"/>
</dbReference>
<name>A9FNX7_SORC5</name>
<dbReference type="Pfam" id="PF25601">
    <property type="entry name" value="AAA_lid_14"/>
    <property type="match status" value="1"/>
</dbReference>
<dbReference type="CDD" id="cd00009">
    <property type="entry name" value="AAA"/>
    <property type="match status" value="1"/>
</dbReference>
<dbReference type="EMBL" id="AM746676">
    <property type="protein sequence ID" value="CAN92003.1"/>
    <property type="molecule type" value="Genomic_DNA"/>
</dbReference>
<dbReference type="PROSITE" id="PS00688">
    <property type="entry name" value="SIGMA54_INTERACT_3"/>
    <property type="match status" value="1"/>
</dbReference>
<protein>
    <submittedName>
        <fullName evidence="7">Sigma-54 dependent transcriptional regulator</fullName>
    </submittedName>
</protein>
<dbReference type="eggNOG" id="COG2204">
    <property type="taxonomic scope" value="Bacteria"/>
</dbReference>
<proteinExistence type="predicted"/>
<reference evidence="7 8" key="1">
    <citation type="journal article" date="2007" name="Nat. Biotechnol.">
        <title>Complete genome sequence of the myxobacterium Sorangium cellulosum.</title>
        <authorList>
            <person name="Schneiker S."/>
            <person name="Perlova O."/>
            <person name="Kaiser O."/>
            <person name="Gerth K."/>
            <person name="Alici A."/>
            <person name="Altmeyer M.O."/>
            <person name="Bartels D."/>
            <person name="Bekel T."/>
            <person name="Beyer S."/>
            <person name="Bode E."/>
            <person name="Bode H.B."/>
            <person name="Bolten C.J."/>
            <person name="Choudhuri J.V."/>
            <person name="Doss S."/>
            <person name="Elnakady Y.A."/>
            <person name="Frank B."/>
            <person name="Gaigalat L."/>
            <person name="Goesmann A."/>
            <person name="Groeger C."/>
            <person name="Gross F."/>
            <person name="Jelsbak L."/>
            <person name="Jelsbak L."/>
            <person name="Kalinowski J."/>
            <person name="Kegler C."/>
            <person name="Knauber T."/>
            <person name="Konietzny S."/>
            <person name="Kopp M."/>
            <person name="Krause L."/>
            <person name="Krug D."/>
            <person name="Linke B."/>
            <person name="Mahmud T."/>
            <person name="Martinez-Arias R."/>
            <person name="McHardy A.C."/>
            <person name="Merai M."/>
            <person name="Meyer F."/>
            <person name="Mormann S."/>
            <person name="Munoz-Dorado J."/>
            <person name="Perez J."/>
            <person name="Pradella S."/>
            <person name="Rachid S."/>
            <person name="Raddatz G."/>
            <person name="Rosenau F."/>
            <person name="Rueckert C."/>
            <person name="Sasse F."/>
            <person name="Scharfe M."/>
            <person name="Schuster S.C."/>
            <person name="Suen G."/>
            <person name="Treuner-Lange A."/>
            <person name="Velicer G.J."/>
            <person name="Vorholter F.-J."/>
            <person name="Weissman K.J."/>
            <person name="Welch R.D."/>
            <person name="Wenzel S.C."/>
            <person name="Whitworth D.E."/>
            <person name="Wilhelm S."/>
            <person name="Wittmann C."/>
            <person name="Bloecker H."/>
            <person name="Puehler A."/>
            <person name="Mueller R."/>
        </authorList>
    </citation>
    <scope>NUCLEOTIDE SEQUENCE [LARGE SCALE GENOMIC DNA]</scope>
    <source>
        <strain evidence="8">So ce56</strain>
    </source>
</reference>
<dbReference type="BioCyc" id="SCEL448385:SCE_RS09470-MONOMER"/>
<dbReference type="AlphaFoldDB" id="A9FNX7"/>
<dbReference type="KEGG" id="scl:sce1845"/>
<dbReference type="RefSeq" id="WP_012234480.1">
    <property type="nucleotide sequence ID" value="NC_010162.1"/>
</dbReference>
<evidence type="ECO:0000256" key="1">
    <source>
        <dbReference type="ARBA" id="ARBA00022741"/>
    </source>
</evidence>